<gene>
    <name evidence="2" type="ORF">BN14_07914</name>
</gene>
<dbReference type="EMBL" id="CAOJ01012167">
    <property type="protein sequence ID" value="CCO33828.1"/>
    <property type="molecule type" value="Genomic_DNA"/>
</dbReference>
<protein>
    <submittedName>
        <fullName evidence="2">Uncharacterized protein</fullName>
    </submittedName>
</protein>
<reference evidence="2 3" key="1">
    <citation type="journal article" date="2013" name="J. Biotechnol.">
        <title>Establishment and interpretation of the genome sequence of the phytopathogenic fungus Rhizoctonia solani AG1-IB isolate 7/3/14.</title>
        <authorList>
            <person name="Wibberg D.W."/>
            <person name="Jelonek L.J."/>
            <person name="Rupp O.R."/>
            <person name="Hennig M.H."/>
            <person name="Eikmeyer F.E."/>
            <person name="Goesmann A.G."/>
            <person name="Hartmann A.H."/>
            <person name="Borriss R.B."/>
            <person name="Grosch R.G."/>
            <person name="Puehler A.P."/>
            <person name="Schlueter A.S."/>
        </authorList>
    </citation>
    <scope>NUCLEOTIDE SEQUENCE [LARGE SCALE GENOMIC DNA]</scope>
    <source>
        <strain evidence="3">AG1-IB / isolate 7/3/14</strain>
    </source>
</reference>
<dbReference type="HOGENOM" id="CLU_1422323_0_0_1"/>
<feature type="compositionally biased region" description="Polar residues" evidence="1">
    <location>
        <begin position="91"/>
        <end position="108"/>
    </location>
</feature>
<evidence type="ECO:0000313" key="3">
    <source>
        <dbReference type="Proteomes" id="UP000012065"/>
    </source>
</evidence>
<proteinExistence type="predicted"/>
<sequence length="191" mass="20289">MDLHEVLGSPQPIDIEVADRVDTGSGFTSPIAPPGAPSDAGSLFSRVRSPKPAPAMARFTAAPRLSTIRSETPGSTRTKNPPVTPPKASHVTPSRASHITPPKTTQPTRGFDNTPKSQRSARPGSSAIPVRPESPPDDVIEGRTQGRGPGSVFSRGPESSYSPQERPNLEWKLDLPQSSDPLTFQSLLVSL</sequence>
<evidence type="ECO:0000256" key="1">
    <source>
        <dbReference type="SAM" id="MobiDB-lite"/>
    </source>
</evidence>
<feature type="compositionally biased region" description="Polar residues" evidence="1">
    <location>
        <begin position="67"/>
        <end position="81"/>
    </location>
</feature>
<dbReference type="AlphaFoldDB" id="M5C1F5"/>
<evidence type="ECO:0000313" key="2">
    <source>
        <dbReference type="EMBL" id="CCO33828.1"/>
    </source>
</evidence>
<feature type="compositionally biased region" description="Polar residues" evidence="1">
    <location>
        <begin position="176"/>
        <end position="191"/>
    </location>
</feature>
<dbReference type="Proteomes" id="UP000012065">
    <property type="component" value="Unassembled WGS sequence"/>
</dbReference>
<comment type="caution">
    <text evidence="2">The sequence shown here is derived from an EMBL/GenBank/DDBJ whole genome shotgun (WGS) entry which is preliminary data.</text>
</comment>
<organism evidence="2 3">
    <name type="scientific">Thanatephorus cucumeris (strain AG1-IB / isolate 7/3/14)</name>
    <name type="common">Lettuce bottom rot fungus</name>
    <name type="synonym">Rhizoctonia solani</name>
    <dbReference type="NCBI Taxonomy" id="1108050"/>
    <lineage>
        <taxon>Eukaryota</taxon>
        <taxon>Fungi</taxon>
        <taxon>Dikarya</taxon>
        <taxon>Basidiomycota</taxon>
        <taxon>Agaricomycotina</taxon>
        <taxon>Agaricomycetes</taxon>
        <taxon>Cantharellales</taxon>
        <taxon>Ceratobasidiaceae</taxon>
        <taxon>Rhizoctonia</taxon>
        <taxon>Rhizoctonia solani AG-1</taxon>
    </lineage>
</organism>
<accession>M5C1F5</accession>
<feature type="region of interest" description="Disordered" evidence="1">
    <location>
        <begin position="22"/>
        <end position="191"/>
    </location>
</feature>
<name>M5C1F5_THACB</name>